<feature type="signal peptide" evidence="1">
    <location>
        <begin position="1"/>
        <end position="16"/>
    </location>
</feature>
<keyword evidence="1" id="KW-0732">Signal</keyword>
<accession>A0AAN7M1Y6</accession>
<organism evidence="2 3">
    <name type="scientific">Trapa natans</name>
    <name type="common">Water chestnut</name>
    <dbReference type="NCBI Taxonomy" id="22666"/>
    <lineage>
        <taxon>Eukaryota</taxon>
        <taxon>Viridiplantae</taxon>
        <taxon>Streptophyta</taxon>
        <taxon>Embryophyta</taxon>
        <taxon>Tracheophyta</taxon>
        <taxon>Spermatophyta</taxon>
        <taxon>Magnoliopsida</taxon>
        <taxon>eudicotyledons</taxon>
        <taxon>Gunneridae</taxon>
        <taxon>Pentapetalae</taxon>
        <taxon>rosids</taxon>
        <taxon>malvids</taxon>
        <taxon>Myrtales</taxon>
        <taxon>Lythraceae</taxon>
        <taxon>Trapa</taxon>
    </lineage>
</organism>
<dbReference type="Proteomes" id="UP001346149">
    <property type="component" value="Unassembled WGS sequence"/>
</dbReference>
<feature type="chain" id="PRO_5043001080" evidence="1">
    <location>
        <begin position="17"/>
        <end position="126"/>
    </location>
</feature>
<name>A0AAN7M1Y6_TRANT</name>
<gene>
    <name evidence="2" type="ORF">SAY86_029300</name>
</gene>
<keyword evidence="3" id="KW-1185">Reference proteome</keyword>
<reference evidence="2 3" key="1">
    <citation type="journal article" date="2023" name="Hortic Res">
        <title>Pangenome of water caltrop reveals structural variations and asymmetric subgenome divergence after allopolyploidization.</title>
        <authorList>
            <person name="Zhang X."/>
            <person name="Chen Y."/>
            <person name="Wang L."/>
            <person name="Yuan Y."/>
            <person name="Fang M."/>
            <person name="Shi L."/>
            <person name="Lu R."/>
            <person name="Comes H.P."/>
            <person name="Ma Y."/>
            <person name="Chen Y."/>
            <person name="Huang G."/>
            <person name="Zhou Y."/>
            <person name="Zheng Z."/>
            <person name="Qiu Y."/>
        </authorList>
    </citation>
    <scope>NUCLEOTIDE SEQUENCE [LARGE SCALE GENOMIC DNA]</scope>
    <source>
        <strain evidence="2">F231</strain>
    </source>
</reference>
<dbReference type="EMBL" id="JAXQNO010000006">
    <property type="protein sequence ID" value="KAK4796974.1"/>
    <property type="molecule type" value="Genomic_DNA"/>
</dbReference>
<evidence type="ECO:0000313" key="2">
    <source>
        <dbReference type="EMBL" id="KAK4796974.1"/>
    </source>
</evidence>
<evidence type="ECO:0000313" key="3">
    <source>
        <dbReference type="Proteomes" id="UP001346149"/>
    </source>
</evidence>
<evidence type="ECO:0000256" key="1">
    <source>
        <dbReference type="SAM" id="SignalP"/>
    </source>
</evidence>
<proteinExistence type="predicted"/>
<dbReference type="AlphaFoldDB" id="A0AAN7M1Y6"/>
<sequence length="126" mass="13807">MGTIVFLLSTILFTSSRHHLPSSKVSEKTGMEEQVGKPIIVSENSELCSDHMIIKDIAKIIPARMDTFKGFPVWTNEGVPISRSSRLPASAGTFGVFTGSLVSHQPPVDAQQQHSCGRVEWSWPLS</sequence>
<protein>
    <submittedName>
        <fullName evidence="2">Uncharacterized protein</fullName>
    </submittedName>
</protein>
<comment type="caution">
    <text evidence="2">The sequence shown here is derived from an EMBL/GenBank/DDBJ whole genome shotgun (WGS) entry which is preliminary data.</text>
</comment>